<organism evidence="2 3">
    <name type="scientific">Ridgeia piscesae</name>
    <name type="common">Tubeworm</name>
    <dbReference type="NCBI Taxonomy" id="27915"/>
    <lineage>
        <taxon>Eukaryota</taxon>
        <taxon>Metazoa</taxon>
        <taxon>Spiralia</taxon>
        <taxon>Lophotrochozoa</taxon>
        <taxon>Annelida</taxon>
        <taxon>Polychaeta</taxon>
        <taxon>Sedentaria</taxon>
        <taxon>Canalipalpata</taxon>
        <taxon>Sabellida</taxon>
        <taxon>Siboglinidae</taxon>
        <taxon>Ridgeia</taxon>
    </lineage>
</organism>
<evidence type="ECO:0000256" key="1">
    <source>
        <dbReference type="SAM" id="Phobius"/>
    </source>
</evidence>
<comment type="caution">
    <text evidence="2">The sequence shown here is derived from an EMBL/GenBank/DDBJ whole genome shotgun (WGS) entry which is preliminary data.</text>
</comment>
<sequence length="199" mass="22403">MEVVETLKGVLTQKLGEGTFEIIDVTFSKGSIDVNYELAVNKAEATKTLETIIDTVKEATKSGSFGNFIIDPASVKVEIGPPWLAIVLGSVLGVVFLAMTVVLIFHIVRTVRKNRVLDKSPDGSEAGLPNYRMRHPDRRFWQARGDTMQEPRETPLQDAYDHQRMNDWGVVRNFAGPQRQAKFHRRPDANEWVSISSDY</sequence>
<dbReference type="Proteomes" id="UP001209878">
    <property type="component" value="Unassembled WGS sequence"/>
</dbReference>
<keyword evidence="1" id="KW-0812">Transmembrane</keyword>
<reference evidence="2" key="1">
    <citation type="journal article" date="2023" name="Mol. Biol. Evol.">
        <title>Third-Generation Sequencing Reveals the Adaptive Role of the Epigenome in Three Deep-Sea Polychaetes.</title>
        <authorList>
            <person name="Perez M."/>
            <person name="Aroh O."/>
            <person name="Sun Y."/>
            <person name="Lan Y."/>
            <person name="Juniper S.K."/>
            <person name="Young C.R."/>
            <person name="Angers B."/>
            <person name="Qian P.Y."/>
        </authorList>
    </citation>
    <scope>NUCLEOTIDE SEQUENCE</scope>
    <source>
        <strain evidence="2">R07B-5</strain>
    </source>
</reference>
<evidence type="ECO:0000313" key="2">
    <source>
        <dbReference type="EMBL" id="KAK2157062.1"/>
    </source>
</evidence>
<dbReference type="AlphaFoldDB" id="A0AAD9JQ01"/>
<name>A0AAD9JQ01_RIDPI</name>
<feature type="transmembrane region" description="Helical" evidence="1">
    <location>
        <begin position="83"/>
        <end position="105"/>
    </location>
</feature>
<accession>A0AAD9JQ01</accession>
<evidence type="ECO:0000313" key="3">
    <source>
        <dbReference type="Proteomes" id="UP001209878"/>
    </source>
</evidence>
<proteinExistence type="predicted"/>
<protein>
    <submittedName>
        <fullName evidence="2">Uncharacterized protein</fullName>
    </submittedName>
</protein>
<dbReference type="EMBL" id="JAODUO010001915">
    <property type="protein sequence ID" value="KAK2157062.1"/>
    <property type="molecule type" value="Genomic_DNA"/>
</dbReference>
<keyword evidence="1" id="KW-0472">Membrane</keyword>
<keyword evidence="3" id="KW-1185">Reference proteome</keyword>
<keyword evidence="1" id="KW-1133">Transmembrane helix</keyword>
<gene>
    <name evidence="2" type="ORF">NP493_1917g00021</name>
</gene>